<protein>
    <recommendedName>
        <fullName evidence="3">DUF7344 domain-containing protein</fullName>
    </recommendedName>
</protein>
<dbReference type="OrthoDB" id="331021at2157"/>
<keyword evidence="2" id="KW-1133">Transmembrane helix</keyword>
<keyword evidence="2" id="KW-0812">Transmembrane</keyword>
<feature type="compositionally biased region" description="Polar residues" evidence="1">
    <location>
        <begin position="1"/>
        <end position="10"/>
    </location>
</feature>
<evidence type="ECO:0000259" key="3">
    <source>
        <dbReference type="Pfam" id="PF24035"/>
    </source>
</evidence>
<evidence type="ECO:0000256" key="1">
    <source>
        <dbReference type="SAM" id="MobiDB-lite"/>
    </source>
</evidence>
<gene>
    <name evidence="4" type="ORF">C467_03411</name>
</gene>
<name>M0FH64_9EURY</name>
<accession>M0FH64</accession>
<feature type="region of interest" description="Disordered" evidence="1">
    <location>
        <begin position="1"/>
        <end position="36"/>
    </location>
</feature>
<dbReference type="EMBL" id="AOJO01000018">
    <property type="protein sequence ID" value="ELZ59290.1"/>
    <property type="molecule type" value="Genomic_DNA"/>
</dbReference>
<feature type="transmembrane region" description="Helical" evidence="2">
    <location>
        <begin position="163"/>
        <end position="188"/>
    </location>
</feature>
<dbReference type="GeneID" id="72712526"/>
<dbReference type="AlphaFoldDB" id="M0FH64"/>
<dbReference type="STRING" id="1227481.C467_03411"/>
<evidence type="ECO:0000313" key="5">
    <source>
        <dbReference type="Proteomes" id="UP000011689"/>
    </source>
</evidence>
<organism evidence="4 5">
    <name type="scientific">Halorubrum hochstenium ATCC 700873</name>
    <dbReference type="NCBI Taxonomy" id="1227481"/>
    <lineage>
        <taxon>Archaea</taxon>
        <taxon>Methanobacteriati</taxon>
        <taxon>Methanobacteriota</taxon>
        <taxon>Stenosarchaea group</taxon>
        <taxon>Halobacteria</taxon>
        <taxon>Halobacteriales</taxon>
        <taxon>Haloferacaceae</taxon>
        <taxon>Halorubrum</taxon>
    </lineage>
</organism>
<feature type="transmembrane region" description="Helical" evidence="2">
    <location>
        <begin position="138"/>
        <end position="157"/>
    </location>
</feature>
<comment type="caution">
    <text evidence="4">The sequence shown here is derived from an EMBL/GenBank/DDBJ whole genome shotgun (WGS) entry which is preliminary data.</text>
</comment>
<evidence type="ECO:0000313" key="4">
    <source>
        <dbReference type="EMBL" id="ELZ59290.1"/>
    </source>
</evidence>
<dbReference type="Proteomes" id="UP000011689">
    <property type="component" value="Unassembled WGS sequence"/>
</dbReference>
<feature type="compositionally biased region" description="Basic and acidic residues" evidence="1">
    <location>
        <begin position="11"/>
        <end position="23"/>
    </location>
</feature>
<dbReference type="RefSeq" id="WP_008581763.1">
    <property type="nucleotide sequence ID" value="NZ_AOJO01000018.1"/>
</dbReference>
<keyword evidence="5" id="KW-1185">Reference proteome</keyword>
<proteinExistence type="predicted"/>
<dbReference type="InterPro" id="IPR055768">
    <property type="entry name" value="DUF7344"/>
</dbReference>
<evidence type="ECO:0000256" key="2">
    <source>
        <dbReference type="SAM" id="Phobius"/>
    </source>
</evidence>
<reference evidence="4 5" key="1">
    <citation type="journal article" date="2014" name="PLoS Genet.">
        <title>Phylogenetically driven sequencing of extremely halophilic archaea reveals strategies for static and dynamic osmo-response.</title>
        <authorList>
            <person name="Becker E.A."/>
            <person name="Seitzer P.M."/>
            <person name="Tritt A."/>
            <person name="Larsen D."/>
            <person name="Krusor M."/>
            <person name="Yao A.I."/>
            <person name="Wu D."/>
            <person name="Madern D."/>
            <person name="Eisen J.A."/>
            <person name="Darling A.E."/>
            <person name="Facciotti M.T."/>
        </authorList>
    </citation>
    <scope>NUCLEOTIDE SEQUENCE [LARGE SCALE GENOMIC DNA]</scope>
    <source>
        <strain evidence="4 5">ATCC 700873</strain>
    </source>
</reference>
<dbReference type="Pfam" id="PF24035">
    <property type="entry name" value="DUF7344"/>
    <property type="match status" value="1"/>
</dbReference>
<dbReference type="PATRIC" id="fig|1227481.4.peg.655"/>
<keyword evidence="2" id="KW-0472">Membrane</keyword>
<feature type="domain" description="DUF7344" evidence="3">
    <location>
        <begin position="42"/>
        <end position="119"/>
    </location>
</feature>
<sequence>MAHQPASTHTSDAERTAFDDERVAASPDADDPAPDRSEALIELLANARRRYLWQYIRREDREIPLQEASKAVAARELDKPPSAVTYDERKSVYTSLLQFHCPKMADAGLIEFDRRAARVSPCEGSNPVVELEPDRRRVGATVLGAVGLSTFVTVGAWRLGLPVFGALTLEALAIALGIAVAVACSLYYSVLRSTPAVEFDEVLRRLR</sequence>